<evidence type="ECO:0000256" key="1">
    <source>
        <dbReference type="ARBA" id="ARBA00022670"/>
    </source>
</evidence>
<dbReference type="Pfam" id="PF01421">
    <property type="entry name" value="Reprolysin"/>
    <property type="match status" value="1"/>
</dbReference>
<dbReference type="InterPro" id="IPR001590">
    <property type="entry name" value="Peptidase_M12B"/>
</dbReference>
<evidence type="ECO:0000313" key="10">
    <source>
        <dbReference type="EMBL" id="WAR02116.1"/>
    </source>
</evidence>
<keyword evidence="6" id="KW-1015">Disulfide bond</keyword>
<evidence type="ECO:0000259" key="9">
    <source>
        <dbReference type="PROSITE" id="PS50215"/>
    </source>
</evidence>
<reference evidence="10" key="1">
    <citation type="submission" date="2022-11" db="EMBL/GenBank/DDBJ databases">
        <title>Centuries of genome instability and evolution in soft-shell clam transmissible cancer (bioRxiv).</title>
        <authorList>
            <person name="Hart S.F.M."/>
            <person name="Yonemitsu M.A."/>
            <person name="Giersch R.M."/>
            <person name="Beal B.F."/>
            <person name="Arriagada G."/>
            <person name="Davis B.W."/>
            <person name="Ostrander E.A."/>
            <person name="Goff S.P."/>
            <person name="Metzger M.J."/>
        </authorList>
    </citation>
    <scope>NUCLEOTIDE SEQUENCE</scope>
    <source>
        <strain evidence="10">MELC-2E11</strain>
        <tissue evidence="10">Siphon/mantle</tissue>
    </source>
</reference>
<keyword evidence="4 8" id="KW-0862">Zinc</keyword>
<dbReference type="InterPro" id="IPR024079">
    <property type="entry name" value="MetalloPept_cat_dom_sf"/>
</dbReference>
<dbReference type="EMBL" id="CP111015">
    <property type="protein sequence ID" value="WAR02116.1"/>
    <property type="molecule type" value="Genomic_DNA"/>
</dbReference>
<evidence type="ECO:0000256" key="3">
    <source>
        <dbReference type="ARBA" id="ARBA00022801"/>
    </source>
</evidence>
<dbReference type="Proteomes" id="UP001164746">
    <property type="component" value="Chromosome 4"/>
</dbReference>
<feature type="binding site" evidence="8">
    <location>
        <position position="331"/>
    </location>
    <ligand>
        <name>Zn(2+)</name>
        <dbReference type="ChEBI" id="CHEBI:29105"/>
        <note>catalytic</note>
    </ligand>
</feature>
<evidence type="ECO:0000313" key="11">
    <source>
        <dbReference type="Proteomes" id="UP001164746"/>
    </source>
</evidence>
<keyword evidence="1" id="KW-0645">Protease</keyword>
<feature type="domain" description="Peptidase M12B" evidence="9">
    <location>
        <begin position="199"/>
        <end position="379"/>
    </location>
</feature>
<gene>
    <name evidence="10" type="ORF">MAR_008674</name>
</gene>
<dbReference type="Gene3D" id="3.40.390.10">
    <property type="entry name" value="Collagenase (Catalytic Domain)"/>
    <property type="match status" value="1"/>
</dbReference>
<keyword evidence="7" id="KW-0325">Glycoprotein</keyword>
<dbReference type="PANTHER" id="PTHR11905">
    <property type="entry name" value="ADAM A DISINTEGRIN AND METALLOPROTEASE DOMAIN"/>
    <property type="match status" value="1"/>
</dbReference>
<keyword evidence="2 8" id="KW-0479">Metal-binding</keyword>
<dbReference type="Gene3D" id="3.40.1620.60">
    <property type="match status" value="1"/>
</dbReference>
<evidence type="ECO:0000256" key="2">
    <source>
        <dbReference type="ARBA" id="ARBA00022723"/>
    </source>
</evidence>
<dbReference type="Pfam" id="PF17771">
    <property type="entry name" value="ADAMTS_CR_2"/>
    <property type="match status" value="1"/>
</dbReference>
<keyword evidence="11" id="KW-1185">Reference proteome</keyword>
<feature type="binding site" evidence="8">
    <location>
        <position position="325"/>
    </location>
    <ligand>
        <name>Zn(2+)</name>
        <dbReference type="ChEBI" id="CHEBI:29105"/>
        <note>catalytic</note>
    </ligand>
</feature>
<evidence type="ECO:0000256" key="4">
    <source>
        <dbReference type="ARBA" id="ARBA00022833"/>
    </source>
</evidence>
<dbReference type="PROSITE" id="PS50215">
    <property type="entry name" value="ADAM_MEPRO"/>
    <property type="match status" value="1"/>
</dbReference>
<dbReference type="PANTHER" id="PTHR11905:SF159">
    <property type="entry name" value="ADAM METALLOPROTEASE"/>
    <property type="match status" value="1"/>
</dbReference>
<evidence type="ECO:0000256" key="8">
    <source>
        <dbReference type="PROSITE-ProRule" id="PRU00276"/>
    </source>
</evidence>
<name>A0ABY7E0T7_MYAAR</name>
<dbReference type="InterPro" id="IPR041645">
    <property type="entry name" value="ADAMTS_CR_2"/>
</dbReference>
<accession>A0ABY7E0T7</accession>
<comment type="caution">
    <text evidence="8">Lacks conserved residue(s) required for the propagation of feature annotation.</text>
</comment>
<evidence type="ECO:0000256" key="5">
    <source>
        <dbReference type="ARBA" id="ARBA00023049"/>
    </source>
</evidence>
<keyword evidence="5" id="KW-0482">Metalloprotease</keyword>
<sequence>MSKDIFLLSGWMKMFKNAVLLIYFYGFLTQVGNGQFIVEQDGIFLASTDDSNVGDCRFPDRLSLNMTSVAVPRQNISYNLIRIQPPQAITVYRQGKLRSNMVENHSSTYKSILEDAHFIFDCSEKSRAKVSGMILSDGEEYAVYPFKHAFPSPNGTLVVHMQRLHTARPGVVTHDYVKSEKSRLLQIPDVTVSRVRRSNDVDLRFGTLGFPDFRISVRLSGLVILQEDILADAVNETETSGDTRDADVALKHFRDWAANASLPYSDHTVLLTGYDLYKTSADGSRVAHTSGLAYIGTLCSEDSLSVVEEPGGFQGVGTVAHEIGHSLGALHDGENNTCRSEDRYIMAVSGSGPSSEAAVTNGWFFSNCSQQYFRHHIAELMSGDLELPGQAYDPDQQCRLIWGDGSYLCRGAEFGNASTLCQAMYCRDPSSPTDCVLHTAARGTSCGHKRWCVHGECEFSNEAPEFRDSCVLGDQPGPAFNSMTCAELADQWPAYCYQDKVRARCCRSCSAIATPIRNCAYGDRIQGCRPWHCTHTTGASSSILTDCCHTCQTGKHLNPTHFTPMEEKVAKDSTTKTPIVPQNRSCDDVNVVSNGINCPRYIDIHGSHVCYTPVVATKCCKSCTDIRVDIEGCAYGDKVPSLCVLVANLTDHQCAQHSGPCCKTCRTMTTPLPELNRFSKT</sequence>
<dbReference type="SUPFAM" id="SSF55486">
    <property type="entry name" value="Metalloproteases ('zincins'), catalytic domain"/>
    <property type="match status" value="1"/>
</dbReference>
<protein>
    <submittedName>
        <fullName evidence="10">MIG17-like protein</fullName>
    </submittedName>
</protein>
<organism evidence="10 11">
    <name type="scientific">Mya arenaria</name>
    <name type="common">Soft-shell clam</name>
    <dbReference type="NCBI Taxonomy" id="6604"/>
    <lineage>
        <taxon>Eukaryota</taxon>
        <taxon>Metazoa</taxon>
        <taxon>Spiralia</taxon>
        <taxon>Lophotrochozoa</taxon>
        <taxon>Mollusca</taxon>
        <taxon>Bivalvia</taxon>
        <taxon>Autobranchia</taxon>
        <taxon>Heteroconchia</taxon>
        <taxon>Euheterodonta</taxon>
        <taxon>Imparidentia</taxon>
        <taxon>Neoheterodontei</taxon>
        <taxon>Myida</taxon>
        <taxon>Myoidea</taxon>
        <taxon>Myidae</taxon>
        <taxon>Mya</taxon>
    </lineage>
</organism>
<evidence type="ECO:0000256" key="7">
    <source>
        <dbReference type="ARBA" id="ARBA00023180"/>
    </source>
</evidence>
<feature type="binding site" evidence="8">
    <location>
        <position position="321"/>
    </location>
    <ligand>
        <name>Zn(2+)</name>
        <dbReference type="ChEBI" id="CHEBI:29105"/>
        <note>catalytic</note>
    </ligand>
</feature>
<evidence type="ECO:0000256" key="6">
    <source>
        <dbReference type="ARBA" id="ARBA00023157"/>
    </source>
</evidence>
<proteinExistence type="predicted"/>
<keyword evidence="3" id="KW-0378">Hydrolase</keyword>
<feature type="active site" evidence="8">
    <location>
        <position position="322"/>
    </location>
</feature>